<organism evidence="5 6">
    <name type="scientific">Caulobacter hibisci</name>
    <dbReference type="NCBI Taxonomy" id="2035993"/>
    <lineage>
        <taxon>Bacteria</taxon>
        <taxon>Pseudomonadati</taxon>
        <taxon>Pseudomonadota</taxon>
        <taxon>Alphaproteobacteria</taxon>
        <taxon>Caulobacterales</taxon>
        <taxon>Caulobacteraceae</taxon>
        <taxon>Caulobacter</taxon>
    </lineage>
</organism>
<gene>
    <name evidence="5" type="ORF">I4Q42_10600</name>
</gene>
<keyword evidence="4" id="KW-0804">Transcription</keyword>
<evidence type="ECO:0000256" key="1">
    <source>
        <dbReference type="ARBA" id="ARBA00009437"/>
    </source>
</evidence>
<evidence type="ECO:0000256" key="4">
    <source>
        <dbReference type="ARBA" id="ARBA00023163"/>
    </source>
</evidence>
<evidence type="ECO:0000313" key="6">
    <source>
        <dbReference type="Proteomes" id="UP000639859"/>
    </source>
</evidence>
<dbReference type="SUPFAM" id="SSF53850">
    <property type="entry name" value="Periplasmic binding protein-like II"/>
    <property type="match status" value="1"/>
</dbReference>
<comment type="caution">
    <text evidence="5">The sequence shown here is derived from an EMBL/GenBank/DDBJ whole genome shotgun (WGS) entry which is preliminary data.</text>
</comment>
<reference evidence="5 6" key="1">
    <citation type="submission" date="2020-11" db="EMBL/GenBank/DDBJ databases">
        <title>genome sequence of strain KACC 18849.</title>
        <authorList>
            <person name="Gao J."/>
            <person name="Zhang X."/>
        </authorList>
    </citation>
    <scope>NUCLEOTIDE SEQUENCE [LARGE SCALE GENOMIC DNA]</scope>
    <source>
        <strain evidence="5 6">KACC 18849</strain>
    </source>
</reference>
<keyword evidence="3" id="KW-0238">DNA-binding</keyword>
<dbReference type="InterPro" id="IPR050389">
    <property type="entry name" value="LysR-type_TF"/>
</dbReference>
<keyword evidence="2" id="KW-0805">Transcription regulation</keyword>
<evidence type="ECO:0008006" key="7">
    <source>
        <dbReference type="Google" id="ProtNLM"/>
    </source>
</evidence>
<dbReference type="RefSeq" id="WP_198576207.1">
    <property type="nucleotide sequence ID" value="NZ_JADWOX010000006.1"/>
</dbReference>
<sequence>MRPTLVVPHYMVLAPIIEQGDLVAVVPSRVARALQRHHPLEIAALPMESPIVAVNIVWHLRQQKDEGRRWLHALIDEALDAAPPA</sequence>
<dbReference type="EMBL" id="JADWOX010000006">
    <property type="protein sequence ID" value="MBI1684118.1"/>
    <property type="molecule type" value="Genomic_DNA"/>
</dbReference>
<dbReference type="Proteomes" id="UP000639859">
    <property type="component" value="Unassembled WGS sequence"/>
</dbReference>
<proteinExistence type="inferred from homology"/>
<comment type="similarity">
    <text evidence="1">Belongs to the LysR transcriptional regulatory family.</text>
</comment>
<evidence type="ECO:0000256" key="3">
    <source>
        <dbReference type="ARBA" id="ARBA00023125"/>
    </source>
</evidence>
<evidence type="ECO:0000256" key="2">
    <source>
        <dbReference type="ARBA" id="ARBA00023015"/>
    </source>
</evidence>
<dbReference type="PANTHER" id="PTHR30118:SF15">
    <property type="entry name" value="TRANSCRIPTIONAL REGULATORY PROTEIN"/>
    <property type="match status" value="1"/>
</dbReference>
<keyword evidence="6" id="KW-1185">Reference proteome</keyword>
<dbReference type="Gene3D" id="3.40.190.10">
    <property type="entry name" value="Periplasmic binding protein-like II"/>
    <property type="match status" value="2"/>
</dbReference>
<dbReference type="PANTHER" id="PTHR30118">
    <property type="entry name" value="HTH-TYPE TRANSCRIPTIONAL REGULATOR LEUO-RELATED"/>
    <property type="match status" value="1"/>
</dbReference>
<name>A0ABS0SZN0_9CAUL</name>
<protein>
    <recommendedName>
        <fullName evidence="7">LysR substrate-binding domain-containing protein</fullName>
    </recommendedName>
</protein>
<accession>A0ABS0SZN0</accession>
<evidence type="ECO:0000313" key="5">
    <source>
        <dbReference type="EMBL" id="MBI1684118.1"/>
    </source>
</evidence>